<evidence type="ECO:0000256" key="4">
    <source>
        <dbReference type="ARBA" id="ARBA00023136"/>
    </source>
</evidence>
<accession>A0A0M3K544</accession>
<evidence type="ECO:0000256" key="2">
    <source>
        <dbReference type="ARBA" id="ARBA00022676"/>
    </source>
</evidence>
<protein>
    <submittedName>
        <fullName evidence="9">DUF4806 domain-containing protein</fullName>
    </submittedName>
</protein>
<dbReference type="InterPro" id="IPR003406">
    <property type="entry name" value="Glyco_trans_14"/>
</dbReference>
<feature type="compositionally biased region" description="Basic and acidic residues" evidence="6">
    <location>
        <begin position="229"/>
        <end position="241"/>
    </location>
</feature>
<reference evidence="7 8" key="2">
    <citation type="submission" date="2018-11" db="EMBL/GenBank/DDBJ databases">
        <authorList>
            <consortium name="Pathogen Informatics"/>
        </authorList>
    </citation>
    <scope>NUCLEOTIDE SEQUENCE [LARGE SCALE GENOMIC DNA]</scope>
</reference>
<dbReference type="GO" id="GO:0016757">
    <property type="term" value="F:glycosyltransferase activity"/>
    <property type="evidence" value="ECO:0007669"/>
    <property type="project" value="UniProtKB-KW"/>
</dbReference>
<evidence type="ECO:0000313" key="8">
    <source>
        <dbReference type="Proteomes" id="UP000267096"/>
    </source>
</evidence>
<keyword evidence="4" id="KW-0472">Membrane</keyword>
<evidence type="ECO:0000313" key="7">
    <source>
        <dbReference type="EMBL" id="VDK55351.1"/>
    </source>
</evidence>
<organism evidence="9">
    <name type="scientific">Anisakis simplex</name>
    <name type="common">Herring worm</name>
    <dbReference type="NCBI Taxonomy" id="6269"/>
    <lineage>
        <taxon>Eukaryota</taxon>
        <taxon>Metazoa</taxon>
        <taxon>Ecdysozoa</taxon>
        <taxon>Nematoda</taxon>
        <taxon>Chromadorea</taxon>
        <taxon>Rhabditida</taxon>
        <taxon>Spirurina</taxon>
        <taxon>Ascaridomorpha</taxon>
        <taxon>Ascaridoidea</taxon>
        <taxon>Anisakidae</taxon>
        <taxon>Anisakis</taxon>
        <taxon>Anisakis simplex complex</taxon>
    </lineage>
</organism>
<evidence type="ECO:0000256" key="6">
    <source>
        <dbReference type="SAM" id="MobiDB-lite"/>
    </source>
</evidence>
<dbReference type="WBParaSite" id="ASIM_0001608501-mRNA-1">
    <property type="protein sequence ID" value="ASIM_0001608501-mRNA-1"/>
    <property type="gene ID" value="ASIM_0001608501"/>
</dbReference>
<evidence type="ECO:0000256" key="3">
    <source>
        <dbReference type="ARBA" id="ARBA00022679"/>
    </source>
</evidence>
<dbReference type="PANTHER" id="PTHR46671:SF7">
    <property type="entry name" value="CORE-2_I-BRANCHING ENZYME"/>
    <property type="match status" value="1"/>
</dbReference>
<evidence type="ECO:0000256" key="1">
    <source>
        <dbReference type="ARBA" id="ARBA00004606"/>
    </source>
</evidence>
<name>A0A0M3K544_ANISI</name>
<dbReference type="EMBL" id="UYRR01032363">
    <property type="protein sequence ID" value="VDK55351.1"/>
    <property type="molecule type" value="Genomic_DNA"/>
</dbReference>
<keyword evidence="5" id="KW-0325">Glycoprotein</keyword>
<evidence type="ECO:0000313" key="9">
    <source>
        <dbReference type="WBParaSite" id="ASIM_0001608501-mRNA-1"/>
    </source>
</evidence>
<evidence type="ECO:0000256" key="5">
    <source>
        <dbReference type="ARBA" id="ARBA00023180"/>
    </source>
</evidence>
<dbReference type="Proteomes" id="UP000267096">
    <property type="component" value="Unassembled WGS sequence"/>
</dbReference>
<dbReference type="PANTHER" id="PTHR46671">
    <property type="entry name" value="PROTEIN CBG11221"/>
    <property type="match status" value="1"/>
</dbReference>
<sequence length="418" mass="48414">VGSAQPTVADDEKIVVSCDAVYSRGYYSNSTDDDFSIAFVRVVYKDYHLQELMFNLMYSPINTYCYSIDKKATKIFHEQMQNLSKCFSNVYISMDEYNVDSAGRNIDRSYLDCLKIVRKLPDWKYAIVLQSIRQRCEDRSSSSSFLSENNSTSYIQNHDIPLKTNREMIMILKALNGSNNIELVPPFQSRIPKFDDWSFRALSLFRGPGRELLQNSRSSSRAIRKHSRHANDLSESKENDNRTLNIGKGSTGAALSRSFVEFVVDKLNLTTLLQRFDTVGLGCDEMLLPSLNSEDALDAPGGYTRKCLHANVSFITRYVVWVWSRLPCYSRRFRHYVCIFGIGDLKHLRESRYLFGNKMMPEIDYGVISCWAKELHHRIIQQQNHTVDLNYYSNLRTVIFNNFKQRWRSDMKAFNCTG</sequence>
<reference evidence="9" key="1">
    <citation type="submission" date="2017-02" db="UniProtKB">
        <authorList>
            <consortium name="WormBaseParasite"/>
        </authorList>
    </citation>
    <scope>IDENTIFICATION</scope>
</reference>
<keyword evidence="3" id="KW-0808">Transferase</keyword>
<comment type="subcellular location">
    <subcellularLocation>
        <location evidence="1">Membrane</location>
        <topology evidence="1">Single-pass type II membrane protein</topology>
    </subcellularLocation>
</comment>
<dbReference type="OrthoDB" id="2019572at2759"/>
<proteinExistence type="predicted"/>
<gene>
    <name evidence="7" type="ORF">ASIM_LOCUS15492</name>
</gene>
<dbReference type="Pfam" id="PF02485">
    <property type="entry name" value="Branch"/>
    <property type="match status" value="2"/>
</dbReference>
<feature type="region of interest" description="Disordered" evidence="6">
    <location>
        <begin position="216"/>
        <end position="245"/>
    </location>
</feature>
<dbReference type="AlphaFoldDB" id="A0A0M3K544"/>
<keyword evidence="8" id="KW-1185">Reference proteome</keyword>
<keyword evidence="2" id="KW-0328">Glycosyltransferase</keyword>
<dbReference type="GO" id="GO:0016020">
    <property type="term" value="C:membrane"/>
    <property type="evidence" value="ECO:0007669"/>
    <property type="project" value="UniProtKB-SubCell"/>
</dbReference>